<protein>
    <submittedName>
        <fullName evidence="4">Ig-like domain repeat protein</fullName>
    </submittedName>
</protein>
<evidence type="ECO:0000313" key="4">
    <source>
        <dbReference type="EMBL" id="MEO3715600.1"/>
    </source>
</evidence>
<feature type="domain" description="Bacterial Ig-like" evidence="2">
    <location>
        <begin position="375"/>
        <end position="453"/>
    </location>
</feature>
<dbReference type="Pfam" id="PF05593">
    <property type="entry name" value="RHS_repeat"/>
    <property type="match status" value="2"/>
</dbReference>
<feature type="domain" description="Bacterial Ig-like" evidence="2">
    <location>
        <begin position="282"/>
        <end position="360"/>
    </location>
</feature>
<evidence type="ECO:0000259" key="2">
    <source>
        <dbReference type="Pfam" id="PF16640"/>
    </source>
</evidence>
<dbReference type="InterPro" id="IPR056823">
    <property type="entry name" value="TEN-like_YD-shell"/>
</dbReference>
<feature type="domain" description="Bacterial Ig-like" evidence="2">
    <location>
        <begin position="654"/>
        <end position="738"/>
    </location>
</feature>
<name>A0ABV0GKJ3_9BURK</name>
<comment type="caution">
    <text evidence="4">The sequence shown here is derived from an EMBL/GenBank/DDBJ whole genome shotgun (WGS) entry which is preliminary data.</text>
</comment>
<dbReference type="Pfam" id="PF25023">
    <property type="entry name" value="TEN_YD-shell"/>
    <property type="match status" value="1"/>
</dbReference>
<dbReference type="InterPro" id="IPR050708">
    <property type="entry name" value="T6SS_VgrG/RHS"/>
</dbReference>
<sequence>MSSLNPSYVSQATTLTATVTPLSATGTVTFKSGTTVLGSASLDAGKAVLSTSFSTSGTSSLTAVYAGNGTYASSTSAAISQVIKAKATSTTVLSSGLNPSATGQSLNLTAKLTPSTATGMVTFKDGAAVLGTGSLSAGTATLTTSFAAAGTHVLTAIYVGDSANAASTSPGLNQVVKAATSTTLSSSINPSFLGQSVVLTARLAPVTATGSVTFKNGATTLGTATLSSGVATLTTSFGIAGNASVTAVYAGDAANAASTSAVLSQAVNAKATTATTIGTSLSPSYVSQPLTLTATVSPSTATGTVTFKDGSTNLGTGTLSGGVATLSTSFSSAGTHSVTASYAGDVGNGPSISTSIGQVVNAKVATTTTLASELNPSYVNQPVTLKATVSPSATVGTVTFKDGATTLGTSAINSGIATLTTSFTITGARSIKATYDGNVSSNASTSAALTQTVKSKATSSVTLDSVFNAYVGEVFTIYPKVDGAFIRSGPMGTLTLYDSGVAIASVPTRAGSQPAMSVTFDTAGAHRLTAVFSGDDANLSSSSAAFEQVVRAKRTPVTVSFSSSLTPSATGQNVTLTATLLPSTATGNVVFRDSEYGNLSVDTSSAGVAKHVHQFSTARSYSLTAYYVGDETNAPSSSPVLVQEVLSNSSSTTLVASPASLALRQPTTFIATVSPPSLSGSVTFKDGAMAIGTAPLVGGAASYTTGFSASGTHSVTATYAGDGVYGASVSSPVVVTVSCLLTLSSSADTIASGAAITLTASLEGTALSGTIGFVDGSTALGNAPISANKASLAVTLGTAGLHSLRAIYSGDGTNAPCSSEHVAVQVNDGGSGGTGAMTWIYGYDPSGNRWADVDPKGNAVSRDFDTLHRLVQIDSPPPSAGSISPSVRMRYDEQGNLVAVNDPRGLETTYSVDGLSNYVEQASPDTGNSGMSYDSAGNLLARTDSRGKITNFTYDMLGRLKSATYASGMPTVFEYDGGGSPVPYSKGRLTGITDESGSTSYTYDYLGHVLTKTQVIAGKLPQVLRYSWGTSGPAAEKLTAITYPSGLQVNYTYDTAGRINALTANPVNANGVGTNTGVTVSILSSVTYNGANEVTGWTWANGTAYQRTYDGFGRLVSYPLGNPNGSGTAAGMTRTLQYDPAGLILGYVHSNAAGPQAVFDQGFSYDNLGRLTAHTLSGASYGYSYDLTGNRTQRTLGGTGYTVTTSPTSNRISQAQAPGGTQVFNYDNAGNTLADGTVGYSYSDRGRMNSATVAGGKVSFLYNGLEQRVAKTGPTALVPSGASYYVYDEAGRLVGEYDANQAPLYETVYLGSMPVAVLKQTGTAASSTLSNVAYNVYSDHLGAPRVITRSADETIVWRWDGAEAFGASAADQSPAGLGVFAFNQRFPGQLLDVETGSFYNWNRDYRPDAGRYIESDPIGLSGGINTYTYVAGNPVSSVDPDGRIGLPGALIGAGLEIGKEMLIDGRSARCVDIGAVLTAATFGALSPGFISLGKSAAGMALPSALAGFGFKELAIWQGTLGVNGALIKKALAAKSWTIGDDCECKK</sequence>
<dbReference type="Proteomes" id="UP001462640">
    <property type="component" value="Unassembled WGS sequence"/>
</dbReference>
<dbReference type="InterPro" id="IPR006530">
    <property type="entry name" value="YD"/>
</dbReference>
<dbReference type="Pfam" id="PF16640">
    <property type="entry name" value="Big_3_5"/>
    <property type="match status" value="8"/>
</dbReference>
<feature type="domain" description="Teneurin-like YD-shell" evidence="3">
    <location>
        <begin position="1160"/>
        <end position="1416"/>
    </location>
</feature>
<evidence type="ECO:0000313" key="5">
    <source>
        <dbReference type="Proteomes" id="UP001462640"/>
    </source>
</evidence>
<dbReference type="PANTHER" id="PTHR32305:SF15">
    <property type="entry name" value="PROTEIN RHSA-RELATED"/>
    <property type="match status" value="1"/>
</dbReference>
<proteinExistence type="predicted"/>
<feature type="domain" description="Bacterial Ig-like" evidence="2">
    <location>
        <begin position="185"/>
        <end position="268"/>
    </location>
</feature>
<accession>A0ABV0GKJ3</accession>
<gene>
    <name evidence="4" type="ORF">ABDJ40_22735</name>
</gene>
<dbReference type="InterPro" id="IPR031325">
    <property type="entry name" value="RHS_repeat"/>
</dbReference>
<feature type="domain" description="Bacterial Ig-like" evidence="2">
    <location>
        <begin position="743"/>
        <end position="827"/>
    </location>
</feature>
<dbReference type="InterPro" id="IPR013783">
    <property type="entry name" value="Ig-like_fold"/>
</dbReference>
<feature type="domain" description="Bacterial Ig-like" evidence="2">
    <location>
        <begin position="563"/>
        <end position="644"/>
    </location>
</feature>
<keyword evidence="5" id="KW-1185">Reference proteome</keyword>
<dbReference type="PANTHER" id="PTHR32305">
    <property type="match status" value="1"/>
</dbReference>
<dbReference type="EMBL" id="JBDPZC010000016">
    <property type="protein sequence ID" value="MEO3715600.1"/>
    <property type="molecule type" value="Genomic_DNA"/>
</dbReference>
<organism evidence="4 5">
    <name type="scientific">Roseateles flavus</name>
    <dbReference type="NCBI Taxonomy" id="3149041"/>
    <lineage>
        <taxon>Bacteria</taxon>
        <taxon>Pseudomonadati</taxon>
        <taxon>Pseudomonadota</taxon>
        <taxon>Betaproteobacteria</taxon>
        <taxon>Burkholderiales</taxon>
        <taxon>Sphaerotilaceae</taxon>
        <taxon>Roseateles</taxon>
    </lineage>
</organism>
<dbReference type="InterPro" id="IPR022385">
    <property type="entry name" value="Rhs_assc_core"/>
</dbReference>
<dbReference type="InterPro" id="IPR032109">
    <property type="entry name" value="Big_3_5"/>
</dbReference>
<reference evidence="4 5" key="1">
    <citation type="submission" date="2024-05" db="EMBL/GenBank/DDBJ databases">
        <title>Roseateles sp. 2.12 16S ribosomal RNA gene Genome sequencing and assembly.</title>
        <authorList>
            <person name="Woo H."/>
        </authorList>
    </citation>
    <scope>NUCLEOTIDE SEQUENCE [LARGE SCALE GENOMIC DNA]</scope>
    <source>
        <strain evidence="4 5">2.12</strain>
    </source>
</reference>
<evidence type="ECO:0000256" key="1">
    <source>
        <dbReference type="ARBA" id="ARBA00022737"/>
    </source>
</evidence>
<dbReference type="Gene3D" id="2.60.40.10">
    <property type="entry name" value="Immunoglobulins"/>
    <property type="match status" value="8"/>
</dbReference>
<keyword evidence="1" id="KW-0677">Repeat</keyword>
<evidence type="ECO:0000259" key="3">
    <source>
        <dbReference type="Pfam" id="PF25023"/>
    </source>
</evidence>
<feature type="domain" description="Bacterial Ig-like" evidence="2">
    <location>
        <begin position="5"/>
        <end position="83"/>
    </location>
</feature>
<dbReference type="Gene3D" id="2.180.10.10">
    <property type="entry name" value="RHS repeat-associated core"/>
    <property type="match status" value="2"/>
</dbReference>
<dbReference type="NCBIfam" id="TIGR03696">
    <property type="entry name" value="Rhs_assc_core"/>
    <property type="match status" value="1"/>
</dbReference>
<dbReference type="NCBIfam" id="TIGR01643">
    <property type="entry name" value="YD_repeat_2x"/>
    <property type="match status" value="2"/>
</dbReference>
<feature type="domain" description="Bacterial Ig-like" evidence="2">
    <location>
        <begin position="97"/>
        <end position="176"/>
    </location>
</feature>
<dbReference type="RefSeq" id="WP_347613149.1">
    <property type="nucleotide sequence ID" value="NZ_JBDPZC010000016.1"/>
</dbReference>